<keyword evidence="3" id="KW-0328">Glycosyltransferase</keyword>
<dbReference type="InterPro" id="IPR018732">
    <property type="entry name" value="Dpy-19/Dpy-19-like"/>
</dbReference>
<gene>
    <name evidence="8" type="ORF">XELAEV_180322511mg</name>
</gene>
<keyword evidence="7" id="KW-0472">Membrane</keyword>
<dbReference type="Proteomes" id="UP000694892">
    <property type="component" value="Chromosome 6L"/>
</dbReference>
<dbReference type="Pfam" id="PF10034">
    <property type="entry name" value="Dpy19"/>
    <property type="match status" value="1"/>
</dbReference>
<sequence>VINEDGEVYAYSKYGRFCHEIRMNYSPYVNFFTRVFWNRSYFVYKINMLILFQY</sequence>
<evidence type="ECO:0000256" key="4">
    <source>
        <dbReference type="ARBA" id="ARBA00022679"/>
    </source>
</evidence>
<keyword evidence="6" id="KW-1133">Transmembrane helix</keyword>
<evidence type="ECO:0000256" key="5">
    <source>
        <dbReference type="ARBA" id="ARBA00022692"/>
    </source>
</evidence>
<evidence type="ECO:0000256" key="3">
    <source>
        <dbReference type="ARBA" id="ARBA00022676"/>
    </source>
</evidence>
<dbReference type="GO" id="GO:0016757">
    <property type="term" value="F:glycosyltransferase activity"/>
    <property type="evidence" value="ECO:0007669"/>
    <property type="project" value="UniProtKB-KW"/>
</dbReference>
<evidence type="ECO:0000256" key="1">
    <source>
        <dbReference type="ARBA" id="ARBA00004141"/>
    </source>
</evidence>
<comment type="similarity">
    <text evidence="2">Belongs to the dpy-19 family.</text>
</comment>
<accession>A0A974HGV2</accession>
<evidence type="ECO:0000256" key="2">
    <source>
        <dbReference type="ARBA" id="ARBA00008744"/>
    </source>
</evidence>
<evidence type="ECO:0000313" key="8">
    <source>
        <dbReference type="EMBL" id="OCT77056.1"/>
    </source>
</evidence>
<proteinExistence type="inferred from homology"/>
<name>A0A974HGV2_XENLA</name>
<keyword evidence="5" id="KW-0812">Transmembrane</keyword>
<dbReference type="EMBL" id="CM004476">
    <property type="protein sequence ID" value="OCT77056.1"/>
    <property type="molecule type" value="Genomic_DNA"/>
</dbReference>
<evidence type="ECO:0000256" key="6">
    <source>
        <dbReference type="ARBA" id="ARBA00022989"/>
    </source>
</evidence>
<reference evidence="9" key="1">
    <citation type="journal article" date="2016" name="Nature">
        <title>Genome evolution in the allotetraploid frog Xenopus laevis.</title>
        <authorList>
            <person name="Session A.M."/>
            <person name="Uno Y."/>
            <person name="Kwon T."/>
            <person name="Chapman J.A."/>
            <person name="Toyoda A."/>
            <person name="Takahashi S."/>
            <person name="Fukui A."/>
            <person name="Hikosaka A."/>
            <person name="Suzuki A."/>
            <person name="Kondo M."/>
            <person name="van Heeringen S.J."/>
            <person name="Quigley I."/>
            <person name="Heinz S."/>
            <person name="Ogino H."/>
            <person name="Ochi H."/>
            <person name="Hellsten U."/>
            <person name="Lyons J.B."/>
            <person name="Simakov O."/>
            <person name="Putnam N."/>
            <person name="Stites J."/>
            <person name="Kuroki Y."/>
            <person name="Tanaka T."/>
            <person name="Michiue T."/>
            <person name="Watanabe M."/>
            <person name="Bogdanovic O."/>
            <person name="Lister R."/>
            <person name="Georgiou G."/>
            <person name="Paranjpe S.S."/>
            <person name="van Kruijsbergen I."/>
            <person name="Shu S."/>
            <person name="Carlson J."/>
            <person name="Kinoshita T."/>
            <person name="Ohta Y."/>
            <person name="Mawaribuchi S."/>
            <person name="Jenkins J."/>
            <person name="Grimwood J."/>
            <person name="Schmutz J."/>
            <person name="Mitros T."/>
            <person name="Mozaffari S.V."/>
            <person name="Suzuki Y."/>
            <person name="Haramoto Y."/>
            <person name="Yamamoto T.S."/>
            <person name="Takagi C."/>
            <person name="Heald R."/>
            <person name="Miller K."/>
            <person name="Haudenschild C."/>
            <person name="Kitzman J."/>
            <person name="Nakayama T."/>
            <person name="Izutsu Y."/>
            <person name="Robert J."/>
            <person name="Fortriede J."/>
            <person name="Burns K."/>
            <person name="Lotay V."/>
            <person name="Karimi K."/>
            <person name="Yasuoka Y."/>
            <person name="Dichmann D.S."/>
            <person name="Flajnik M.F."/>
            <person name="Houston D.W."/>
            <person name="Shendure J."/>
            <person name="DuPasquier L."/>
            <person name="Vize P.D."/>
            <person name="Zorn A.M."/>
            <person name="Ito M."/>
            <person name="Marcotte E.M."/>
            <person name="Wallingford J.B."/>
            <person name="Ito Y."/>
            <person name="Asashima M."/>
            <person name="Ueno N."/>
            <person name="Matsuda Y."/>
            <person name="Veenstra G.J."/>
            <person name="Fujiyama A."/>
            <person name="Harland R.M."/>
            <person name="Taira M."/>
            <person name="Rokhsar D.S."/>
        </authorList>
    </citation>
    <scope>NUCLEOTIDE SEQUENCE [LARGE SCALE GENOMIC DNA]</scope>
    <source>
        <strain evidence="9">J</strain>
    </source>
</reference>
<protein>
    <submittedName>
        <fullName evidence="8">Uncharacterized protein</fullName>
    </submittedName>
</protein>
<comment type="subcellular location">
    <subcellularLocation>
        <location evidence="1">Membrane</location>
        <topology evidence="1">Multi-pass membrane protein</topology>
    </subcellularLocation>
</comment>
<evidence type="ECO:0000256" key="7">
    <source>
        <dbReference type="ARBA" id="ARBA00023136"/>
    </source>
</evidence>
<organism evidence="8 9">
    <name type="scientific">Xenopus laevis</name>
    <name type="common">African clawed frog</name>
    <dbReference type="NCBI Taxonomy" id="8355"/>
    <lineage>
        <taxon>Eukaryota</taxon>
        <taxon>Metazoa</taxon>
        <taxon>Chordata</taxon>
        <taxon>Craniata</taxon>
        <taxon>Vertebrata</taxon>
        <taxon>Euteleostomi</taxon>
        <taxon>Amphibia</taxon>
        <taxon>Batrachia</taxon>
        <taxon>Anura</taxon>
        <taxon>Pipoidea</taxon>
        <taxon>Pipidae</taxon>
        <taxon>Xenopodinae</taxon>
        <taxon>Xenopus</taxon>
        <taxon>Xenopus</taxon>
    </lineage>
</organism>
<evidence type="ECO:0000313" key="9">
    <source>
        <dbReference type="Proteomes" id="UP000694892"/>
    </source>
</evidence>
<keyword evidence="4" id="KW-0808">Transferase</keyword>
<dbReference type="AlphaFoldDB" id="A0A974HGV2"/>
<dbReference type="GO" id="GO:0016020">
    <property type="term" value="C:membrane"/>
    <property type="evidence" value="ECO:0007669"/>
    <property type="project" value="UniProtKB-SubCell"/>
</dbReference>
<feature type="non-terminal residue" evidence="8">
    <location>
        <position position="1"/>
    </location>
</feature>